<organism evidence="1">
    <name type="scientific">marine sediment metagenome</name>
    <dbReference type="NCBI Taxonomy" id="412755"/>
    <lineage>
        <taxon>unclassified sequences</taxon>
        <taxon>metagenomes</taxon>
        <taxon>ecological metagenomes</taxon>
    </lineage>
</organism>
<evidence type="ECO:0000313" key="1">
    <source>
        <dbReference type="EMBL" id="KKL65467.1"/>
    </source>
</evidence>
<proteinExistence type="predicted"/>
<gene>
    <name evidence="1" type="ORF">LCGC14_2154670</name>
</gene>
<dbReference type="AlphaFoldDB" id="A0A0F9GQU9"/>
<name>A0A0F9GQU9_9ZZZZ</name>
<comment type="caution">
    <text evidence="1">The sequence shown here is derived from an EMBL/GenBank/DDBJ whole genome shotgun (WGS) entry which is preliminary data.</text>
</comment>
<reference evidence="1" key="1">
    <citation type="journal article" date="2015" name="Nature">
        <title>Complex archaea that bridge the gap between prokaryotes and eukaryotes.</title>
        <authorList>
            <person name="Spang A."/>
            <person name="Saw J.H."/>
            <person name="Jorgensen S.L."/>
            <person name="Zaremba-Niedzwiedzka K."/>
            <person name="Martijn J."/>
            <person name="Lind A.E."/>
            <person name="van Eijk R."/>
            <person name="Schleper C."/>
            <person name="Guy L."/>
            <person name="Ettema T.J."/>
        </authorList>
    </citation>
    <scope>NUCLEOTIDE SEQUENCE</scope>
</reference>
<protein>
    <submittedName>
        <fullName evidence="1">Uncharacterized protein</fullName>
    </submittedName>
</protein>
<sequence>MQTELSSLVSADTFEIDSNTYSLEPFIADRWESITEILSRAASFGDASFNEWAVGVLASELSTDNLPLLYCEQHLALTDYDYAVRVDESNIKPPLDVLRDWDTLHNWIVVQYQDDEGRTQYVTPDDDANLKDATSITDWGQRDHILRAGHATTAVATNLGRRYLAAHKNPQWHMKAPIKVKGYIRGKSGNRIPSSEIRAGKRIKIENFLNDLSGTGLTFLVTKTDYSDRDEVCAIQTGTPDDLAVYLAQKELVDERLLAA</sequence>
<accession>A0A0F9GQU9</accession>
<dbReference type="EMBL" id="LAZR01027519">
    <property type="protein sequence ID" value="KKL65467.1"/>
    <property type="molecule type" value="Genomic_DNA"/>
</dbReference>